<keyword evidence="2" id="KW-1185">Reference proteome</keyword>
<name>A0ACB8UGF7_9APHY</name>
<comment type="caution">
    <text evidence="1">The sequence shown here is derived from an EMBL/GenBank/DDBJ whole genome shotgun (WGS) entry which is preliminary data.</text>
</comment>
<organism evidence="1 2">
    <name type="scientific">Irpex rosettiformis</name>
    <dbReference type="NCBI Taxonomy" id="378272"/>
    <lineage>
        <taxon>Eukaryota</taxon>
        <taxon>Fungi</taxon>
        <taxon>Dikarya</taxon>
        <taxon>Basidiomycota</taxon>
        <taxon>Agaricomycotina</taxon>
        <taxon>Agaricomycetes</taxon>
        <taxon>Polyporales</taxon>
        <taxon>Irpicaceae</taxon>
        <taxon>Irpex</taxon>
    </lineage>
</organism>
<dbReference type="Proteomes" id="UP001055072">
    <property type="component" value="Unassembled WGS sequence"/>
</dbReference>
<gene>
    <name evidence="1" type="ORF">BDY19DRAFT_1020162</name>
</gene>
<evidence type="ECO:0000313" key="1">
    <source>
        <dbReference type="EMBL" id="KAI0093361.1"/>
    </source>
</evidence>
<accession>A0ACB8UGF7</accession>
<sequence length="301" mass="34020">MNGHGWRTVNVAPSNTPAINPSSVQILVVLPELTFHFLRRLLSSANRSSPGLFSGRPPPPIVLDDNQRTPTHPTLAPMDIDRPPVLRESSSFTRDGPRGGPPSSLVLKPAPSSQQLPVHPHEPFSRALRPPSISQSPPPHNRFPSFNERPPPVSGPASHVHSHSHSRSPRMYSRAALPADRDPRDLAWDRRATPSEREQRERYREREQQLLAASRTNGEYPPPQPSQQVPYYPRPHLPSVYPARHHRDLSRGLPRERESPTDTEPRIAHPAYQTSRVQSTGINSLRVRRHLRLSRVNDRLR</sequence>
<evidence type="ECO:0000313" key="2">
    <source>
        <dbReference type="Proteomes" id="UP001055072"/>
    </source>
</evidence>
<proteinExistence type="predicted"/>
<reference evidence="1" key="1">
    <citation type="journal article" date="2021" name="Environ. Microbiol.">
        <title>Gene family expansions and transcriptome signatures uncover fungal adaptations to wood decay.</title>
        <authorList>
            <person name="Hage H."/>
            <person name="Miyauchi S."/>
            <person name="Viragh M."/>
            <person name="Drula E."/>
            <person name="Min B."/>
            <person name="Chaduli D."/>
            <person name="Navarro D."/>
            <person name="Favel A."/>
            <person name="Norest M."/>
            <person name="Lesage-Meessen L."/>
            <person name="Balint B."/>
            <person name="Merenyi Z."/>
            <person name="de Eugenio L."/>
            <person name="Morin E."/>
            <person name="Martinez A.T."/>
            <person name="Baldrian P."/>
            <person name="Stursova M."/>
            <person name="Martinez M.J."/>
            <person name="Novotny C."/>
            <person name="Magnuson J.K."/>
            <person name="Spatafora J.W."/>
            <person name="Maurice S."/>
            <person name="Pangilinan J."/>
            <person name="Andreopoulos W."/>
            <person name="LaButti K."/>
            <person name="Hundley H."/>
            <person name="Na H."/>
            <person name="Kuo A."/>
            <person name="Barry K."/>
            <person name="Lipzen A."/>
            <person name="Henrissat B."/>
            <person name="Riley R."/>
            <person name="Ahrendt S."/>
            <person name="Nagy L.G."/>
            <person name="Grigoriev I.V."/>
            <person name="Martin F."/>
            <person name="Rosso M.N."/>
        </authorList>
    </citation>
    <scope>NUCLEOTIDE SEQUENCE</scope>
    <source>
        <strain evidence="1">CBS 384.51</strain>
    </source>
</reference>
<protein>
    <submittedName>
        <fullName evidence="1">Uncharacterized protein</fullName>
    </submittedName>
</protein>
<dbReference type="EMBL" id="MU274902">
    <property type="protein sequence ID" value="KAI0093361.1"/>
    <property type="molecule type" value="Genomic_DNA"/>
</dbReference>